<organism evidence="1 2">
    <name type="scientific">Herbaspirillum aquaticum</name>
    <dbReference type="NCBI Taxonomy" id="568783"/>
    <lineage>
        <taxon>Bacteria</taxon>
        <taxon>Pseudomonadati</taxon>
        <taxon>Pseudomonadota</taxon>
        <taxon>Betaproteobacteria</taxon>
        <taxon>Burkholderiales</taxon>
        <taxon>Oxalobacteraceae</taxon>
        <taxon>Herbaspirillum</taxon>
    </lineage>
</organism>
<dbReference type="EMBL" id="NJGV01000013">
    <property type="protein sequence ID" value="OWY33859.1"/>
    <property type="molecule type" value="Genomic_DNA"/>
</dbReference>
<dbReference type="SUPFAM" id="SSF54593">
    <property type="entry name" value="Glyoxalase/Bleomycin resistance protein/Dihydroxybiphenyl dioxygenase"/>
    <property type="match status" value="1"/>
</dbReference>
<protein>
    <recommendedName>
        <fullName evidence="3">Glyoxalase-like domain-containing protein</fullName>
    </recommendedName>
</protein>
<proteinExistence type="predicted"/>
<gene>
    <name evidence="1" type="ORF">CEJ45_14600</name>
</gene>
<sequence length="136" mass="14656">MSTQPKAGAVLFAKDVARLAAFYAQVLAVVPKQAQAEKVVIEAEDFLLVIHAIPQATAAKVEICSPPVLRENVPVKLFLPVRSLAHTRLSSEQLGGGMKPAAAEWNGPDFRACDGFDPEGNVVQFREFLRETALAS</sequence>
<dbReference type="RefSeq" id="WP_088755811.1">
    <property type="nucleotide sequence ID" value="NZ_NJGV01000013.1"/>
</dbReference>
<dbReference type="InterPro" id="IPR029068">
    <property type="entry name" value="Glyas_Bleomycin-R_OHBP_Dase"/>
</dbReference>
<reference evidence="1 2" key="1">
    <citation type="journal article" date="2010" name="Int. J. Syst. Evol. Microbiol.">
        <title>Reclassification of Herbaspirillum putei as a later heterotypic synonym of Herbaspirillum huttiense, with the description of H. huttiense subsp. huttiense subsp. nov. and H. huttiense subsp. putei subsp. nov., comb. nov., and description of Herbaspirillum aquaticum sp. nov.</title>
        <authorList>
            <person name="Dobritsa A.P."/>
            <person name="Reddy M.C."/>
            <person name="Samadpour M."/>
        </authorList>
    </citation>
    <scope>NUCLEOTIDE SEQUENCE [LARGE SCALE GENOMIC DNA]</scope>
    <source>
        <strain evidence="1 2">IEH 4430</strain>
    </source>
</reference>
<dbReference type="Proteomes" id="UP000214747">
    <property type="component" value="Unassembled WGS sequence"/>
</dbReference>
<keyword evidence="2" id="KW-1185">Reference proteome</keyword>
<dbReference type="AlphaFoldDB" id="A0A225SRY4"/>
<evidence type="ECO:0008006" key="3">
    <source>
        <dbReference type="Google" id="ProtNLM"/>
    </source>
</evidence>
<accession>A0A225SRY4</accession>
<evidence type="ECO:0000313" key="2">
    <source>
        <dbReference type="Proteomes" id="UP000214747"/>
    </source>
</evidence>
<comment type="caution">
    <text evidence="1">The sequence shown here is derived from an EMBL/GenBank/DDBJ whole genome shotgun (WGS) entry which is preliminary data.</text>
</comment>
<evidence type="ECO:0000313" key="1">
    <source>
        <dbReference type="EMBL" id="OWY33859.1"/>
    </source>
</evidence>
<name>A0A225SRY4_9BURK</name>